<proteinExistence type="inferred from homology"/>
<keyword evidence="5 6" id="KW-0067">ATP-binding</keyword>
<feature type="domain" description="APS kinase" evidence="8">
    <location>
        <begin position="21"/>
        <end position="169"/>
    </location>
</feature>
<dbReference type="SUPFAM" id="SSF52540">
    <property type="entry name" value="P-loop containing nucleoside triphosphate hydrolases"/>
    <property type="match status" value="1"/>
</dbReference>
<dbReference type="OrthoDB" id="9804504at2"/>
<dbReference type="EC" id="2.7.1.25" evidence="2 6"/>
<dbReference type="RefSeq" id="WP_137334272.1">
    <property type="nucleotide sequence ID" value="NZ_CP040077.1"/>
</dbReference>
<dbReference type="GO" id="GO:0010134">
    <property type="term" value="P:sulfate assimilation via adenylyl sulfate reduction"/>
    <property type="evidence" value="ECO:0007669"/>
    <property type="project" value="TreeGrafter"/>
</dbReference>
<name>A0A4P8IQU8_9BURK</name>
<dbReference type="InterPro" id="IPR050512">
    <property type="entry name" value="Sulf_AdTrans/APS_kinase"/>
</dbReference>
<dbReference type="EMBL" id="CP040077">
    <property type="protein sequence ID" value="QCP51488.1"/>
    <property type="molecule type" value="Genomic_DNA"/>
</dbReference>
<sequence>MNRIVFGEPGLADPREREAPVSFWLTGLSGAGKSTIAFELEQLLKVDGRPCAVLDGDHLRDGLNRDLGFSDDDRRENVRRTAEVARLMNDAGLIVIASLISPNRSDRSAARQIIGPDRFIEVYVSTPLDVCEARDPKGLYRKARQGEIRQFTGVTSPYEPPLAPSLAIDTARIPRGGAAALLHTFLTEHYKNKDHAAAE</sequence>
<evidence type="ECO:0000313" key="10">
    <source>
        <dbReference type="Proteomes" id="UP000298656"/>
    </source>
</evidence>
<evidence type="ECO:0000256" key="7">
    <source>
        <dbReference type="RuleBase" id="RU004347"/>
    </source>
</evidence>
<keyword evidence="3 6" id="KW-0808">Transferase</keyword>
<dbReference type="InterPro" id="IPR002891">
    <property type="entry name" value="APS"/>
</dbReference>
<evidence type="ECO:0000256" key="5">
    <source>
        <dbReference type="ARBA" id="ARBA00022840"/>
    </source>
</evidence>
<evidence type="ECO:0000313" key="9">
    <source>
        <dbReference type="EMBL" id="QCP51488.1"/>
    </source>
</evidence>
<evidence type="ECO:0000259" key="8">
    <source>
        <dbReference type="Pfam" id="PF01583"/>
    </source>
</evidence>
<dbReference type="GO" id="GO:0004020">
    <property type="term" value="F:adenylylsulfate kinase activity"/>
    <property type="evidence" value="ECO:0007669"/>
    <property type="project" value="UniProtKB-UniRule"/>
</dbReference>
<dbReference type="KEGG" id="tvl:FAZ95_21410"/>
<gene>
    <name evidence="6 9" type="primary">cysC</name>
    <name evidence="9" type="ORF">FAZ95_21410</name>
</gene>
<comment type="similarity">
    <text evidence="6 7">Belongs to the APS kinase family.</text>
</comment>
<dbReference type="Pfam" id="PF01583">
    <property type="entry name" value="APS_kinase"/>
    <property type="match status" value="1"/>
</dbReference>
<feature type="active site" description="Phosphoserine intermediate" evidence="6">
    <location>
        <position position="101"/>
    </location>
</feature>
<dbReference type="PANTHER" id="PTHR42700:SF3">
    <property type="entry name" value="BIFUNCTIONAL SAT_APS KINASE-RELATED"/>
    <property type="match status" value="1"/>
</dbReference>
<dbReference type="NCBIfam" id="TIGR00455">
    <property type="entry name" value="apsK"/>
    <property type="match status" value="1"/>
</dbReference>
<protein>
    <recommendedName>
        <fullName evidence="2 6">Adenylyl-sulfate kinase</fullName>
        <ecNumber evidence="2 6">2.7.1.25</ecNumber>
    </recommendedName>
    <alternativeName>
        <fullName evidence="6">APS kinase</fullName>
    </alternativeName>
    <alternativeName>
        <fullName evidence="6">ATP adenosine-5'-phosphosulfate 3'-phosphotransferase</fullName>
    </alternativeName>
    <alternativeName>
        <fullName evidence="6">Adenosine-5'-phosphosulfate kinase</fullName>
    </alternativeName>
</protein>
<comment type="catalytic activity">
    <reaction evidence="1 6 7">
        <text>adenosine 5'-phosphosulfate + ATP = 3'-phosphoadenylyl sulfate + ADP + H(+)</text>
        <dbReference type="Rhea" id="RHEA:24152"/>
        <dbReference type="ChEBI" id="CHEBI:15378"/>
        <dbReference type="ChEBI" id="CHEBI:30616"/>
        <dbReference type="ChEBI" id="CHEBI:58243"/>
        <dbReference type="ChEBI" id="CHEBI:58339"/>
        <dbReference type="ChEBI" id="CHEBI:456216"/>
        <dbReference type="EC" id="2.7.1.25"/>
    </reaction>
</comment>
<comment type="pathway">
    <text evidence="6 7">Sulfur metabolism; hydrogen sulfide biosynthesis; sulfite from sulfate: step 2/3.</text>
</comment>
<keyword evidence="6" id="KW-0597">Phosphoprotein</keyword>
<keyword evidence="6 7" id="KW-0418">Kinase</keyword>
<dbReference type="Proteomes" id="UP000298656">
    <property type="component" value="Chromosome 1"/>
</dbReference>
<dbReference type="UniPathway" id="UPA00140">
    <property type="reaction ID" value="UER00205"/>
</dbReference>
<dbReference type="NCBIfam" id="NF003013">
    <property type="entry name" value="PRK03846.1"/>
    <property type="match status" value="1"/>
</dbReference>
<dbReference type="PANTHER" id="PTHR42700">
    <property type="entry name" value="SULFATE ADENYLYLTRANSFERASE"/>
    <property type="match status" value="1"/>
</dbReference>
<evidence type="ECO:0000256" key="2">
    <source>
        <dbReference type="ARBA" id="ARBA00012121"/>
    </source>
</evidence>
<dbReference type="GO" id="GO:0005737">
    <property type="term" value="C:cytoplasm"/>
    <property type="evidence" value="ECO:0007669"/>
    <property type="project" value="TreeGrafter"/>
</dbReference>
<evidence type="ECO:0000256" key="1">
    <source>
        <dbReference type="ARBA" id="ARBA00001823"/>
    </source>
</evidence>
<dbReference type="GO" id="GO:0019379">
    <property type="term" value="P:sulfate assimilation, phosphoadenylyl sulfate reduction by phosphoadenylyl-sulfate reductase (thioredoxin)"/>
    <property type="evidence" value="ECO:0007669"/>
    <property type="project" value="TreeGrafter"/>
</dbReference>
<keyword evidence="4 6" id="KW-0547">Nucleotide-binding</keyword>
<dbReference type="GO" id="GO:0070814">
    <property type="term" value="P:hydrogen sulfide biosynthetic process"/>
    <property type="evidence" value="ECO:0007669"/>
    <property type="project" value="UniProtKB-UniRule"/>
</dbReference>
<dbReference type="Gene3D" id="3.40.50.300">
    <property type="entry name" value="P-loop containing nucleotide triphosphate hydrolases"/>
    <property type="match status" value="1"/>
</dbReference>
<organism evidence="9 10">
    <name type="scientific">Trinickia violacea</name>
    <dbReference type="NCBI Taxonomy" id="2571746"/>
    <lineage>
        <taxon>Bacteria</taxon>
        <taxon>Pseudomonadati</taxon>
        <taxon>Pseudomonadota</taxon>
        <taxon>Betaproteobacteria</taxon>
        <taxon>Burkholderiales</taxon>
        <taxon>Burkholderiaceae</taxon>
        <taxon>Trinickia</taxon>
    </lineage>
</organism>
<dbReference type="InterPro" id="IPR059117">
    <property type="entry name" value="APS_kinase_dom"/>
</dbReference>
<dbReference type="AlphaFoldDB" id="A0A4P8IQU8"/>
<keyword evidence="10" id="KW-1185">Reference proteome</keyword>
<dbReference type="GO" id="GO:0004781">
    <property type="term" value="F:sulfate adenylyltransferase (ATP) activity"/>
    <property type="evidence" value="ECO:0007669"/>
    <property type="project" value="TreeGrafter"/>
</dbReference>
<comment type="function">
    <text evidence="6 7">Catalyzes the synthesis of activated sulfate.</text>
</comment>
<dbReference type="InterPro" id="IPR027417">
    <property type="entry name" value="P-loop_NTPase"/>
</dbReference>
<dbReference type="GO" id="GO:0005524">
    <property type="term" value="F:ATP binding"/>
    <property type="evidence" value="ECO:0007669"/>
    <property type="project" value="UniProtKB-UniRule"/>
</dbReference>
<evidence type="ECO:0000256" key="3">
    <source>
        <dbReference type="ARBA" id="ARBA00022679"/>
    </source>
</evidence>
<evidence type="ECO:0000256" key="4">
    <source>
        <dbReference type="ARBA" id="ARBA00022741"/>
    </source>
</evidence>
<dbReference type="HAMAP" id="MF_00065">
    <property type="entry name" value="Adenylyl_sulf_kinase"/>
    <property type="match status" value="1"/>
</dbReference>
<accession>A0A4P8IQU8</accession>
<evidence type="ECO:0000256" key="6">
    <source>
        <dbReference type="HAMAP-Rule" id="MF_00065"/>
    </source>
</evidence>
<reference evidence="9 10" key="1">
    <citation type="submission" date="2019-05" db="EMBL/GenBank/DDBJ databases">
        <title>Burkholderia sp. DHOD12, isolated from subtropical forest soil.</title>
        <authorList>
            <person name="Gao Z.-H."/>
            <person name="Qiu L.-H."/>
        </authorList>
    </citation>
    <scope>NUCLEOTIDE SEQUENCE [LARGE SCALE GENOMIC DNA]</scope>
    <source>
        <strain evidence="9 10">DHOD12</strain>
    </source>
</reference>
<feature type="binding site" evidence="6">
    <location>
        <begin position="27"/>
        <end position="34"/>
    </location>
    <ligand>
        <name>ATP</name>
        <dbReference type="ChEBI" id="CHEBI:30616"/>
    </ligand>
</feature>
<dbReference type="CDD" id="cd02027">
    <property type="entry name" value="APSK"/>
    <property type="match status" value="1"/>
</dbReference>